<dbReference type="InterPro" id="IPR000261">
    <property type="entry name" value="EH_dom"/>
</dbReference>
<evidence type="ECO:0000256" key="3">
    <source>
        <dbReference type="SAM" id="MobiDB-lite"/>
    </source>
</evidence>
<feature type="region of interest" description="Disordered" evidence="3">
    <location>
        <begin position="678"/>
        <end position="725"/>
    </location>
</feature>
<feature type="compositionally biased region" description="Low complexity" evidence="3">
    <location>
        <begin position="580"/>
        <end position="592"/>
    </location>
</feature>
<dbReference type="SMART" id="SM00027">
    <property type="entry name" value="EH"/>
    <property type="match status" value="2"/>
</dbReference>
<protein>
    <recommendedName>
        <fullName evidence="10">Calmodulin</fullName>
    </recommendedName>
</protein>
<feature type="region of interest" description="Disordered" evidence="3">
    <location>
        <begin position="737"/>
        <end position="790"/>
    </location>
</feature>
<reference evidence="7 9" key="2">
    <citation type="submission" date="2018-03" db="EMBL/GenBank/DDBJ databases">
        <authorList>
            <person name="Fogelqvist J."/>
        </authorList>
    </citation>
    <scope>NUCLEOTIDE SEQUENCE [LARGE SCALE GENOMIC DNA]</scope>
</reference>
<dbReference type="InterPro" id="IPR002048">
    <property type="entry name" value="EF_hand_dom"/>
</dbReference>
<dbReference type="InterPro" id="IPR018247">
    <property type="entry name" value="EF_Hand_1_Ca_BS"/>
</dbReference>
<dbReference type="CDD" id="cd00052">
    <property type="entry name" value="EH"/>
    <property type="match status" value="2"/>
</dbReference>
<dbReference type="AlphaFoldDB" id="A0A0G4IXK4"/>
<feature type="coiled-coil region" evidence="2">
    <location>
        <begin position="486"/>
        <end position="576"/>
    </location>
</feature>
<feature type="compositionally biased region" description="Low complexity" evidence="3">
    <location>
        <begin position="319"/>
        <end position="329"/>
    </location>
</feature>
<dbReference type="OMA" id="GHFLQTS"/>
<feature type="compositionally biased region" description="Low complexity" evidence="3">
    <location>
        <begin position="155"/>
        <end position="170"/>
    </location>
</feature>
<dbReference type="SUPFAM" id="SSF47473">
    <property type="entry name" value="EF-hand"/>
    <property type="match status" value="2"/>
</dbReference>
<proteinExistence type="predicted"/>
<evidence type="ECO:0000256" key="2">
    <source>
        <dbReference type="SAM" id="Coils"/>
    </source>
</evidence>
<feature type="compositionally biased region" description="Pro residues" evidence="3">
    <location>
        <begin position="330"/>
        <end position="342"/>
    </location>
</feature>
<feature type="domain" description="EH" evidence="4">
    <location>
        <begin position="14"/>
        <end position="103"/>
    </location>
</feature>
<evidence type="ECO:0008006" key="10">
    <source>
        <dbReference type="Google" id="ProtNLM"/>
    </source>
</evidence>
<dbReference type="STRING" id="37360.A0A0G4IXK4"/>
<evidence type="ECO:0000313" key="6">
    <source>
        <dbReference type="EMBL" id="CEO99849.1"/>
    </source>
</evidence>
<feature type="region of interest" description="Disordered" evidence="3">
    <location>
        <begin position="110"/>
        <end position="129"/>
    </location>
</feature>
<reference evidence="6 8" key="1">
    <citation type="submission" date="2015-02" db="EMBL/GenBank/DDBJ databases">
        <authorList>
            <person name="Chooi Y.-H."/>
        </authorList>
    </citation>
    <scope>NUCLEOTIDE SEQUENCE [LARGE SCALE GENOMIC DNA]</scope>
    <source>
        <strain evidence="6">E3</strain>
    </source>
</reference>
<dbReference type="GO" id="GO:0006897">
    <property type="term" value="P:endocytosis"/>
    <property type="evidence" value="ECO:0007669"/>
    <property type="project" value="TreeGrafter"/>
</dbReference>
<feature type="domain" description="EF-hand" evidence="5">
    <location>
        <begin position="236"/>
        <end position="266"/>
    </location>
</feature>
<feature type="compositionally biased region" description="Low complexity" evidence="3">
    <location>
        <begin position="678"/>
        <end position="696"/>
    </location>
</feature>
<feature type="region of interest" description="Disordered" evidence="3">
    <location>
        <begin position="580"/>
        <end position="633"/>
    </location>
</feature>
<dbReference type="Pfam" id="PF12763">
    <property type="entry name" value="EH"/>
    <property type="match status" value="2"/>
</dbReference>
<dbReference type="EMBL" id="OVEO01000020">
    <property type="protein sequence ID" value="SPR02063.1"/>
    <property type="molecule type" value="Genomic_DNA"/>
</dbReference>
<evidence type="ECO:0000313" key="8">
    <source>
        <dbReference type="Proteomes" id="UP000039324"/>
    </source>
</evidence>
<evidence type="ECO:0000259" key="5">
    <source>
        <dbReference type="PROSITE" id="PS50222"/>
    </source>
</evidence>
<feature type="coiled-coil region" evidence="2">
    <location>
        <begin position="381"/>
        <end position="443"/>
    </location>
</feature>
<evidence type="ECO:0000313" key="9">
    <source>
        <dbReference type="Proteomes" id="UP000290189"/>
    </source>
</evidence>
<keyword evidence="2" id="KW-0175">Coiled coil</keyword>
<dbReference type="GO" id="GO:0016197">
    <property type="term" value="P:endosomal transport"/>
    <property type="evidence" value="ECO:0007669"/>
    <property type="project" value="TreeGrafter"/>
</dbReference>
<dbReference type="GO" id="GO:0005509">
    <property type="term" value="F:calcium ion binding"/>
    <property type="evidence" value="ECO:0007669"/>
    <property type="project" value="InterPro"/>
</dbReference>
<keyword evidence="8" id="KW-1185">Reference proteome</keyword>
<dbReference type="GO" id="GO:0005737">
    <property type="term" value="C:cytoplasm"/>
    <property type="evidence" value="ECO:0007669"/>
    <property type="project" value="TreeGrafter"/>
</dbReference>
<keyword evidence="7" id="KW-0496">Mitochondrion</keyword>
<geneLocation type="mitochondrion" evidence="7"/>
<evidence type="ECO:0000259" key="4">
    <source>
        <dbReference type="PROSITE" id="PS50031"/>
    </source>
</evidence>
<dbReference type="PANTHER" id="PTHR11216:SF174">
    <property type="entry name" value="GH06923P"/>
    <property type="match status" value="1"/>
</dbReference>
<feature type="domain" description="EF-hand" evidence="5">
    <location>
        <begin position="197"/>
        <end position="232"/>
    </location>
</feature>
<evidence type="ECO:0000313" key="7">
    <source>
        <dbReference type="EMBL" id="SPR02063.1"/>
    </source>
</evidence>
<keyword evidence="1" id="KW-0106">Calcium</keyword>
<dbReference type="OrthoDB" id="524326at2759"/>
<dbReference type="SMART" id="SM00054">
    <property type="entry name" value="EFh"/>
    <property type="match status" value="2"/>
</dbReference>
<name>A0A0G4IXK4_PLABS</name>
<dbReference type="PROSITE" id="PS00018">
    <property type="entry name" value="EF_HAND_1"/>
    <property type="match status" value="1"/>
</dbReference>
<sequence>MAQAAQFLRLSAQEVALFERLFALVDDHNVGEVTGAQVSGLFTTSKLPRPTLAAIWNIASQGKPGKLDKDGFFVGCRLIAIAQASLPVTQESLVTHRDVPLPLFHGPAMQYYPGQAQRPASQPANVQQQQQAYQQQQMQMQMAQQQQQLAHQQQQQQQQQQQGQLQQAAQPQPPPAMYSGQPALKQPSDALWEITPEKRETYLKYFDQADADKDGFVNGKEAKSFFTMSKLSSVVLRDIWLLSDIDQDNKLNREEFTIAMHLTMTVRMSGVPVPQKLPEPLAQYHRQMLMASQVSQQSNGIPIGAVGISPVQQQMAPQQQQLVAQVPQPQHVPQPQPVPPSAPLHIDNSMPSMMSQLSLDMLQPSAPKAPTEPLPEQVAARAEYHRRLDSARAQIEEQKAAAQGYQTRLPDYEEENENLRKQVEAAEASLAQMVEQRKAKQAAFDQVRQDIAVAKAEIEKIQGLITAEAAAMKECAEKTVKGLRELDALRAERDQLQRTTDDLKQQVQDKELAVVCLEQNIEETLKQIDHIKEVSSYQVQILNRLALDYDQRDQQATQARADLAAAKVNLDRLKAAAAATGAAASASPPATGDRGTTSSPPPPPSRSAPVSPAKPPVTWSPPPPAAAAAATSGTSALSLPDDFTFPELTDADFSAPNSGNSMKSAPITMANALAEPAARLPPATAPPFEFGAAAPPVSGFEFPSDADPWDVPAPASHNASDDFSAKTYDVNPFEEAGWDVSHKAPASEAGKVDEPAKNRSPPPAAADPAADVWPEFEPPPASSATDWAQF</sequence>
<feature type="region of interest" description="Disordered" evidence="3">
    <location>
        <begin position="155"/>
        <end position="183"/>
    </location>
</feature>
<dbReference type="GO" id="GO:0005886">
    <property type="term" value="C:plasma membrane"/>
    <property type="evidence" value="ECO:0007669"/>
    <property type="project" value="TreeGrafter"/>
</dbReference>
<dbReference type="PANTHER" id="PTHR11216">
    <property type="entry name" value="EH DOMAIN"/>
    <property type="match status" value="1"/>
</dbReference>
<feature type="region of interest" description="Disordered" evidence="3">
    <location>
        <begin position="319"/>
        <end position="350"/>
    </location>
</feature>
<gene>
    <name evidence="6" type="ORF">PBRA_007583</name>
    <name evidence="7" type="ORF">PLBR_LOCUS9278</name>
</gene>
<feature type="domain" description="EH" evidence="4">
    <location>
        <begin position="198"/>
        <end position="288"/>
    </location>
</feature>
<dbReference type="PROSITE" id="PS50222">
    <property type="entry name" value="EF_HAND_2"/>
    <property type="match status" value="2"/>
</dbReference>
<feature type="compositionally biased region" description="Pro residues" evidence="3">
    <location>
        <begin position="599"/>
        <end position="625"/>
    </location>
</feature>
<dbReference type="Proteomes" id="UP000039324">
    <property type="component" value="Unassembled WGS sequence"/>
</dbReference>
<organism evidence="6 8">
    <name type="scientific">Plasmodiophora brassicae</name>
    <name type="common">Clubroot disease agent</name>
    <dbReference type="NCBI Taxonomy" id="37360"/>
    <lineage>
        <taxon>Eukaryota</taxon>
        <taxon>Sar</taxon>
        <taxon>Rhizaria</taxon>
        <taxon>Endomyxa</taxon>
        <taxon>Phytomyxea</taxon>
        <taxon>Plasmodiophorida</taxon>
        <taxon>Plasmodiophoridae</taxon>
        <taxon>Plasmodiophora</taxon>
    </lineage>
</organism>
<dbReference type="InterPro" id="IPR011992">
    <property type="entry name" value="EF-hand-dom_pair"/>
</dbReference>
<dbReference type="EMBL" id="CDSF01000094">
    <property type="protein sequence ID" value="CEO99849.1"/>
    <property type="molecule type" value="Genomic_DNA"/>
</dbReference>
<evidence type="ECO:0000256" key="1">
    <source>
        <dbReference type="ARBA" id="ARBA00022837"/>
    </source>
</evidence>
<accession>A0A0G4IXK4</accession>
<dbReference type="PROSITE" id="PS50031">
    <property type="entry name" value="EH"/>
    <property type="match status" value="2"/>
</dbReference>
<dbReference type="Proteomes" id="UP000290189">
    <property type="component" value="Unassembled WGS sequence"/>
</dbReference>
<dbReference type="Gene3D" id="1.10.238.10">
    <property type="entry name" value="EF-hand"/>
    <property type="match status" value="2"/>
</dbReference>